<dbReference type="PROSITE" id="PS50110">
    <property type="entry name" value="RESPONSE_REGULATORY"/>
    <property type="match status" value="1"/>
</dbReference>
<keyword evidence="5" id="KW-0804">Transcription</keyword>
<keyword evidence="1 6" id="KW-0597">Phosphoprotein</keyword>
<feature type="domain" description="Response regulatory" evidence="8">
    <location>
        <begin position="15"/>
        <end position="128"/>
    </location>
</feature>
<evidence type="ECO:0000256" key="4">
    <source>
        <dbReference type="ARBA" id="ARBA00023125"/>
    </source>
</evidence>
<evidence type="ECO:0000313" key="10">
    <source>
        <dbReference type="EMBL" id="MDY7229579.1"/>
    </source>
</evidence>
<dbReference type="InterPro" id="IPR016032">
    <property type="entry name" value="Sig_transdc_resp-reg_C-effctor"/>
</dbReference>
<protein>
    <submittedName>
        <fullName evidence="10">Response regulator transcription factor</fullName>
    </submittedName>
</protein>
<dbReference type="EMBL" id="JAXIVS010000008">
    <property type="protein sequence ID" value="MDY7229579.1"/>
    <property type="molecule type" value="Genomic_DNA"/>
</dbReference>
<dbReference type="SUPFAM" id="SSF46894">
    <property type="entry name" value="C-terminal effector domain of the bipartite response regulators"/>
    <property type="match status" value="1"/>
</dbReference>
<sequence length="242" mass="27038">MDQMTRTLVEEGTVQILLVEDDERLARLTARYLQEHGLVVTVARTGSEGLAEASRHAFDVILLDLMLPGRDGLEVCRELRTRSDVPIIMVTARGEEADRVLGLETGADDYLPKPYSSRELLARIRAQVRRARGQAGPATQPIQVGRLLLDPRSLTATLDGRVLSLTSYEFGLLRVLAERSGRVLSREQLLDLVKGSADEVFDRSIDVHIFRIRQKIEEDPRSPRLLKTVRGAGYLLARGEES</sequence>
<dbReference type="SMART" id="SM00448">
    <property type="entry name" value="REC"/>
    <property type="match status" value="1"/>
</dbReference>
<dbReference type="PANTHER" id="PTHR48111">
    <property type="entry name" value="REGULATOR OF RPOS"/>
    <property type="match status" value="1"/>
</dbReference>
<dbReference type="RefSeq" id="WP_321548299.1">
    <property type="nucleotide sequence ID" value="NZ_JAXIVS010000008.1"/>
</dbReference>
<dbReference type="CDD" id="cd17574">
    <property type="entry name" value="REC_OmpR"/>
    <property type="match status" value="1"/>
</dbReference>
<feature type="modified residue" description="4-aspartylphosphate" evidence="6">
    <location>
        <position position="64"/>
    </location>
</feature>
<dbReference type="Pfam" id="PF00072">
    <property type="entry name" value="Response_reg"/>
    <property type="match status" value="1"/>
</dbReference>
<gene>
    <name evidence="10" type="ORF">SYV04_24515</name>
</gene>
<proteinExistence type="predicted"/>
<keyword evidence="4 7" id="KW-0238">DNA-binding</keyword>
<dbReference type="InterPro" id="IPR011006">
    <property type="entry name" value="CheY-like_superfamily"/>
</dbReference>
<evidence type="ECO:0000256" key="6">
    <source>
        <dbReference type="PROSITE-ProRule" id="PRU00169"/>
    </source>
</evidence>
<evidence type="ECO:0000313" key="11">
    <source>
        <dbReference type="Proteomes" id="UP001291309"/>
    </source>
</evidence>
<evidence type="ECO:0000256" key="5">
    <source>
        <dbReference type="ARBA" id="ARBA00023163"/>
    </source>
</evidence>
<dbReference type="Proteomes" id="UP001291309">
    <property type="component" value="Unassembled WGS sequence"/>
</dbReference>
<keyword evidence="3" id="KW-0805">Transcription regulation</keyword>
<evidence type="ECO:0000256" key="7">
    <source>
        <dbReference type="PROSITE-ProRule" id="PRU01091"/>
    </source>
</evidence>
<accession>A0ABU5H7Y3</accession>
<evidence type="ECO:0000259" key="8">
    <source>
        <dbReference type="PROSITE" id="PS50110"/>
    </source>
</evidence>
<feature type="domain" description="OmpR/PhoB-type" evidence="9">
    <location>
        <begin position="139"/>
        <end position="238"/>
    </location>
</feature>
<evidence type="ECO:0000259" key="9">
    <source>
        <dbReference type="PROSITE" id="PS51755"/>
    </source>
</evidence>
<dbReference type="Gene3D" id="3.40.50.2300">
    <property type="match status" value="1"/>
</dbReference>
<dbReference type="Gene3D" id="6.10.250.690">
    <property type="match status" value="1"/>
</dbReference>
<dbReference type="InterPro" id="IPR001789">
    <property type="entry name" value="Sig_transdc_resp-reg_receiver"/>
</dbReference>
<dbReference type="PANTHER" id="PTHR48111:SF4">
    <property type="entry name" value="DNA-BINDING DUAL TRANSCRIPTIONAL REGULATOR OMPR"/>
    <property type="match status" value="1"/>
</dbReference>
<evidence type="ECO:0000256" key="3">
    <source>
        <dbReference type="ARBA" id="ARBA00023015"/>
    </source>
</evidence>
<dbReference type="SMART" id="SM00862">
    <property type="entry name" value="Trans_reg_C"/>
    <property type="match status" value="1"/>
</dbReference>
<comment type="caution">
    <text evidence="10">The sequence shown here is derived from an EMBL/GenBank/DDBJ whole genome shotgun (WGS) entry which is preliminary data.</text>
</comment>
<keyword evidence="2" id="KW-0902">Two-component regulatory system</keyword>
<organism evidence="10 11">
    <name type="scientific">Hyalangium rubrum</name>
    <dbReference type="NCBI Taxonomy" id="3103134"/>
    <lineage>
        <taxon>Bacteria</taxon>
        <taxon>Pseudomonadati</taxon>
        <taxon>Myxococcota</taxon>
        <taxon>Myxococcia</taxon>
        <taxon>Myxococcales</taxon>
        <taxon>Cystobacterineae</taxon>
        <taxon>Archangiaceae</taxon>
        <taxon>Hyalangium</taxon>
    </lineage>
</organism>
<keyword evidence="11" id="KW-1185">Reference proteome</keyword>
<dbReference type="InterPro" id="IPR036388">
    <property type="entry name" value="WH-like_DNA-bd_sf"/>
</dbReference>
<dbReference type="Pfam" id="PF00486">
    <property type="entry name" value="Trans_reg_C"/>
    <property type="match status" value="1"/>
</dbReference>
<evidence type="ECO:0000256" key="2">
    <source>
        <dbReference type="ARBA" id="ARBA00023012"/>
    </source>
</evidence>
<dbReference type="Gene3D" id="1.10.10.10">
    <property type="entry name" value="Winged helix-like DNA-binding domain superfamily/Winged helix DNA-binding domain"/>
    <property type="match status" value="1"/>
</dbReference>
<name>A0ABU5H7Y3_9BACT</name>
<feature type="DNA-binding region" description="OmpR/PhoB-type" evidence="7">
    <location>
        <begin position="139"/>
        <end position="238"/>
    </location>
</feature>
<dbReference type="InterPro" id="IPR001867">
    <property type="entry name" value="OmpR/PhoB-type_DNA-bd"/>
</dbReference>
<reference evidence="10 11" key="1">
    <citation type="submission" date="2023-12" db="EMBL/GenBank/DDBJ databases">
        <title>the genome sequence of Hyalangium sp. s54d21.</title>
        <authorList>
            <person name="Zhang X."/>
        </authorList>
    </citation>
    <scope>NUCLEOTIDE SEQUENCE [LARGE SCALE GENOMIC DNA]</scope>
    <source>
        <strain evidence="11">s54d21</strain>
    </source>
</reference>
<dbReference type="SUPFAM" id="SSF52172">
    <property type="entry name" value="CheY-like"/>
    <property type="match status" value="1"/>
</dbReference>
<dbReference type="InterPro" id="IPR039420">
    <property type="entry name" value="WalR-like"/>
</dbReference>
<evidence type="ECO:0000256" key="1">
    <source>
        <dbReference type="ARBA" id="ARBA00022553"/>
    </source>
</evidence>
<dbReference type="CDD" id="cd00383">
    <property type="entry name" value="trans_reg_C"/>
    <property type="match status" value="1"/>
</dbReference>
<dbReference type="PROSITE" id="PS51755">
    <property type="entry name" value="OMPR_PHOB"/>
    <property type="match status" value="1"/>
</dbReference>